<name>A0ABX1MPY4_9RHOO</name>
<dbReference type="EMBL" id="WTVR01000010">
    <property type="protein sequence ID" value="NMF88184.1"/>
    <property type="molecule type" value="Genomic_DNA"/>
</dbReference>
<sequence length="638" mass="72227">MAYNTNPFLERMSERTTSDMEFVRLFSPKILEKLDEDAFDGAVHMFRSAPGAGKTTLLRAFTPSALRAFWNSRNRPELSESFQKLLNRGLLTEDDSPQLLGVFLSCASGFADLPSSEGLQQEGLFRALLDCRIVLRTLRSLGALLGLSAPEQLAEISLDYATVPRLQGIPERRNALELATWAEEHEQRVYAQLDSFIEPTSATLPSHLRFEGVLWLQSIQFLYEGRVVAGQRLLMVDDMHKLRRRQRALLIDDLTVMRPSIPVWLAERTVALGTELLSQGVREGRDLREYNLDRMWSDPKGANQFVSYAQNILDRRMKNQDAVPAGSFTQCLRDKLVSSEVRSQVADGIQRFRNEVERHQSNLRYAQWLARADQYTVDQNLESLLELYVTRILLVRDASKRQLSLDLTLTEEELEDRDSSQLRGAAELFMHEELGIPYYFGFERLCVMATNNVEELLALAAALYVGLQTKQVLRKSEPILSPLEQDKLLREAAGRKREFIPKSHTEGTRAQRLLDSIGAFCYEQTFAPNAPYAPGVTGVRLSRSELTKLTAPSNPLGPNGIILQRVLAECAAENLLVQRESQATGSRDSGTVFYLNRSLCAHYGLPLQMGGWRDVSVGELMKWMERRLTPIRKSQEAI</sequence>
<dbReference type="Proteomes" id="UP000652074">
    <property type="component" value="Unassembled WGS sequence"/>
</dbReference>
<dbReference type="RefSeq" id="WP_169205613.1">
    <property type="nucleotide sequence ID" value="NZ_CP059560.1"/>
</dbReference>
<dbReference type="InterPro" id="IPR056955">
    <property type="entry name" value="ORC-CDC6-like"/>
</dbReference>
<dbReference type="Pfam" id="PF24389">
    <property type="entry name" value="ORC-CDC6-like"/>
    <property type="match status" value="1"/>
</dbReference>
<evidence type="ECO:0008006" key="3">
    <source>
        <dbReference type="Google" id="ProtNLM"/>
    </source>
</evidence>
<evidence type="ECO:0000313" key="2">
    <source>
        <dbReference type="Proteomes" id="UP000652074"/>
    </source>
</evidence>
<accession>A0ABX1MPY4</accession>
<comment type="caution">
    <text evidence="1">The sequence shown here is derived from an EMBL/GenBank/DDBJ whole genome shotgun (WGS) entry which is preliminary data.</text>
</comment>
<gene>
    <name evidence="1" type="ORF">GPA26_06775</name>
</gene>
<organism evidence="1 2">
    <name type="scientific">Aromatoleum petrolei</name>
    <dbReference type="NCBI Taxonomy" id="76116"/>
    <lineage>
        <taxon>Bacteria</taxon>
        <taxon>Pseudomonadati</taxon>
        <taxon>Pseudomonadota</taxon>
        <taxon>Betaproteobacteria</taxon>
        <taxon>Rhodocyclales</taxon>
        <taxon>Rhodocyclaceae</taxon>
        <taxon>Aromatoleum</taxon>
    </lineage>
</organism>
<protein>
    <recommendedName>
        <fullName evidence="3">ATP-binding protein</fullName>
    </recommendedName>
</protein>
<reference evidence="1 2" key="1">
    <citation type="submission" date="2019-12" db="EMBL/GenBank/DDBJ databases">
        <title>Comparative genomics gives insights into the taxonomy of the Azoarcus-Aromatoleum group and reveals separate origins of nif in the plant-associated Azoarcus and non-plant-associated Aromatoleum sub-groups.</title>
        <authorList>
            <person name="Lafos M."/>
            <person name="Maluk M."/>
            <person name="Batista M."/>
            <person name="Junghare M."/>
            <person name="Carmona M."/>
            <person name="Faoro H."/>
            <person name="Cruz L.M."/>
            <person name="Battistoni F."/>
            <person name="De Souza E."/>
            <person name="Pedrosa F."/>
            <person name="Chen W.-M."/>
            <person name="Poole P.S."/>
            <person name="Dixon R.A."/>
            <person name="James E.K."/>
        </authorList>
    </citation>
    <scope>NUCLEOTIDE SEQUENCE [LARGE SCALE GENOMIC DNA]</scope>
    <source>
        <strain evidence="1 2">ToN1</strain>
    </source>
</reference>
<proteinExistence type="predicted"/>
<evidence type="ECO:0000313" key="1">
    <source>
        <dbReference type="EMBL" id="NMF88184.1"/>
    </source>
</evidence>
<keyword evidence="2" id="KW-1185">Reference proteome</keyword>